<dbReference type="Pfam" id="PF23191">
    <property type="entry name" value="WHD_MCM3_C"/>
    <property type="match status" value="1"/>
</dbReference>
<dbReference type="RefSeq" id="XP_033518113.1">
    <property type="nucleotide sequence ID" value="XM_033672111.1"/>
</dbReference>
<feature type="domain" description="MCM3-like winged helix" evidence="2">
    <location>
        <begin position="659"/>
        <end position="731"/>
    </location>
</feature>
<feature type="region of interest" description="Disordered" evidence="1">
    <location>
        <begin position="285"/>
        <end position="348"/>
    </location>
</feature>
<feature type="region of interest" description="Disordered" evidence="1">
    <location>
        <begin position="559"/>
        <end position="587"/>
    </location>
</feature>
<accession>A0A6A5ZW16</accession>
<feature type="region of interest" description="Disordered" evidence="1">
    <location>
        <begin position="98"/>
        <end position="125"/>
    </location>
</feature>
<evidence type="ECO:0000313" key="4">
    <source>
        <dbReference type="Proteomes" id="UP000799771"/>
    </source>
</evidence>
<reference evidence="3" key="1">
    <citation type="journal article" date="2020" name="Stud. Mycol.">
        <title>101 Dothideomycetes genomes: a test case for predicting lifestyles and emergence of pathogens.</title>
        <authorList>
            <person name="Haridas S."/>
            <person name="Albert R."/>
            <person name="Binder M."/>
            <person name="Bloem J."/>
            <person name="Labutti K."/>
            <person name="Salamov A."/>
            <person name="Andreopoulos B."/>
            <person name="Baker S."/>
            <person name="Barry K."/>
            <person name="Bills G."/>
            <person name="Bluhm B."/>
            <person name="Cannon C."/>
            <person name="Castanera R."/>
            <person name="Culley D."/>
            <person name="Daum C."/>
            <person name="Ezra D."/>
            <person name="Gonzalez J."/>
            <person name="Henrissat B."/>
            <person name="Kuo A."/>
            <person name="Liang C."/>
            <person name="Lipzen A."/>
            <person name="Lutzoni F."/>
            <person name="Magnuson J."/>
            <person name="Mondo S."/>
            <person name="Nolan M."/>
            <person name="Ohm R."/>
            <person name="Pangilinan J."/>
            <person name="Park H.-J."/>
            <person name="Ramirez L."/>
            <person name="Alfaro M."/>
            <person name="Sun H."/>
            <person name="Tritt A."/>
            <person name="Yoshinaga Y."/>
            <person name="Zwiers L.-H."/>
            <person name="Turgeon B."/>
            <person name="Goodwin S."/>
            <person name="Spatafora J."/>
            <person name="Crous P."/>
            <person name="Grigoriev I."/>
        </authorList>
    </citation>
    <scope>NUCLEOTIDE SEQUENCE</scope>
    <source>
        <strain evidence="3">CBS 119687</strain>
    </source>
</reference>
<feature type="compositionally biased region" description="Polar residues" evidence="1">
    <location>
        <begin position="111"/>
        <end position="123"/>
    </location>
</feature>
<protein>
    <recommendedName>
        <fullName evidence="2">MCM3-like winged helix domain-containing protein</fullName>
    </recommendedName>
</protein>
<evidence type="ECO:0000313" key="3">
    <source>
        <dbReference type="EMBL" id="KAF2123719.1"/>
    </source>
</evidence>
<feature type="region of interest" description="Disordered" evidence="1">
    <location>
        <begin position="139"/>
        <end position="177"/>
    </location>
</feature>
<dbReference type="AlphaFoldDB" id="A0A6A5ZW16"/>
<feature type="region of interest" description="Disordered" evidence="1">
    <location>
        <begin position="1"/>
        <end position="80"/>
    </location>
</feature>
<organism evidence="3 4">
    <name type="scientific">Dothidotthia symphoricarpi CBS 119687</name>
    <dbReference type="NCBI Taxonomy" id="1392245"/>
    <lineage>
        <taxon>Eukaryota</taxon>
        <taxon>Fungi</taxon>
        <taxon>Dikarya</taxon>
        <taxon>Ascomycota</taxon>
        <taxon>Pezizomycotina</taxon>
        <taxon>Dothideomycetes</taxon>
        <taxon>Pleosporomycetidae</taxon>
        <taxon>Pleosporales</taxon>
        <taxon>Dothidotthiaceae</taxon>
        <taxon>Dothidotthia</taxon>
    </lineage>
</organism>
<proteinExistence type="predicted"/>
<feature type="compositionally biased region" description="Polar residues" evidence="1">
    <location>
        <begin position="313"/>
        <end position="344"/>
    </location>
</feature>
<sequence>MPRAMLPSSRGSHTPRAPITPQGSRSILHGSSGDPIVVEDQTPGSNRKNPITLDDDDEDAQSSSKRRRTEVLEASASKSTKLRENFLGLRKLSNVEPIAPDDGHEFGGSPTGQCPSANATAITPTHRVRRSVLLTPKVPSSLVRSKPTSVARRLSFADPDQTYTGSGQEPSQPRQESEYIVPHNFLRGSSIEELRINPDDTMLKQPIPRAKVVQQTESENDKGTVQHREQYHSDDETEIVLKVAHNELTQPLPTGLLSVTSATDGKAFEKSQRHQYVSLKDVSSLPSHVHRDVDDDQVSVASSRTLSPDLPSPTVSQTPNLQNIGVTTPSNSTSQRKSGPNTERTFVLGAPTMNPFETQDAKVDRSMNARPVDTPNILSSRSAAVKKVRNARFGKSAPGTVVYRGRKHRSSKKIVAKGIWGLTNYLHNDARIDHDEDRSGIASSHVGSLNSIRVDIAPVQSSARPVGIRPARLEVFRSTLDGGRFRSNPVPFKDVLYGVNSWVNLAAGHYTFRTDEAESALVELSNMGELEFDSKDKLVRFPGGDPEDEASVPEILRNDERQSSQAVSHRQGVSQVPQLGEASTSSQDVIRSHAVGSQSVLSSVLQEQPEISLEALAQYPAVVQTRPGISRDTNDRTSSHAQFVESTPTPVPYSNAPISARQSLFRTTFGQLKDGPLVVDDAAEFDDIITAVNGKLAVGTHPFNADEARQVLKEMSDRNEIMYSAGIVYIV</sequence>
<dbReference type="Proteomes" id="UP000799771">
    <property type="component" value="Unassembled WGS sequence"/>
</dbReference>
<dbReference type="InterPro" id="IPR056575">
    <property type="entry name" value="WH_MCM3_C"/>
</dbReference>
<feature type="compositionally biased region" description="Basic and acidic residues" evidence="1">
    <location>
        <begin position="219"/>
        <end position="233"/>
    </location>
</feature>
<evidence type="ECO:0000259" key="2">
    <source>
        <dbReference type="Pfam" id="PF23191"/>
    </source>
</evidence>
<gene>
    <name evidence="3" type="ORF">P153DRAFT_412614</name>
</gene>
<feature type="region of interest" description="Disordered" evidence="1">
    <location>
        <begin position="214"/>
        <end position="233"/>
    </location>
</feature>
<feature type="compositionally biased region" description="Polar residues" evidence="1">
    <location>
        <begin position="161"/>
        <end position="174"/>
    </location>
</feature>
<keyword evidence="4" id="KW-1185">Reference proteome</keyword>
<dbReference type="GeneID" id="54412543"/>
<name>A0A6A5ZW16_9PLEO</name>
<evidence type="ECO:0000256" key="1">
    <source>
        <dbReference type="SAM" id="MobiDB-lite"/>
    </source>
</evidence>
<dbReference type="EMBL" id="ML977523">
    <property type="protein sequence ID" value="KAF2123719.1"/>
    <property type="molecule type" value="Genomic_DNA"/>
</dbReference>
<feature type="compositionally biased region" description="Polar residues" evidence="1">
    <location>
        <begin position="563"/>
        <end position="587"/>
    </location>
</feature>